<keyword evidence="3" id="KW-1185">Reference proteome</keyword>
<dbReference type="EMBL" id="JACVXA010000031">
    <property type="protein sequence ID" value="MBE3638756.1"/>
    <property type="molecule type" value="Genomic_DNA"/>
</dbReference>
<dbReference type="Proteomes" id="UP000609121">
    <property type="component" value="Unassembled WGS sequence"/>
</dbReference>
<name>A0A8J6Z9X2_9RHOB</name>
<evidence type="ECO:0000313" key="2">
    <source>
        <dbReference type="EMBL" id="MBE3638756.1"/>
    </source>
</evidence>
<comment type="caution">
    <text evidence="2">The sequence shown here is derived from an EMBL/GenBank/DDBJ whole genome shotgun (WGS) entry which is preliminary data.</text>
</comment>
<evidence type="ECO:0000256" key="1">
    <source>
        <dbReference type="SAM" id="Phobius"/>
    </source>
</evidence>
<proteinExistence type="predicted"/>
<reference evidence="2" key="1">
    <citation type="submission" date="2020-09" db="EMBL/GenBank/DDBJ databases">
        <title>A novel bacterium of genus Mangrovicoccus, isolated from South China Sea.</title>
        <authorList>
            <person name="Huang H."/>
            <person name="Mo K."/>
            <person name="Hu Y."/>
        </authorList>
    </citation>
    <scope>NUCLEOTIDE SEQUENCE</scope>
    <source>
        <strain evidence="2">HB182678</strain>
    </source>
</reference>
<dbReference type="RefSeq" id="WP_193182686.1">
    <property type="nucleotide sequence ID" value="NZ_JACVXA010000031.1"/>
</dbReference>
<feature type="transmembrane region" description="Helical" evidence="1">
    <location>
        <begin position="21"/>
        <end position="41"/>
    </location>
</feature>
<keyword evidence="1" id="KW-0812">Transmembrane</keyword>
<gene>
    <name evidence="2" type="ORF">ICN82_11120</name>
</gene>
<organism evidence="2 3">
    <name type="scientific">Mangrovicoccus algicola</name>
    <dbReference type="NCBI Taxonomy" id="2771008"/>
    <lineage>
        <taxon>Bacteria</taxon>
        <taxon>Pseudomonadati</taxon>
        <taxon>Pseudomonadota</taxon>
        <taxon>Alphaproteobacteria</taxon>
        <taxon>Rhodobacterales</taxon>
        <taxon>Paracoccaceae</taxon>
        <taxon>Mangrovicoccus</taxon>
    </lineage>
</organism>
<evidence type="ECO:0000313" key="3">
    <source>
        <dbReference type="Proteomes" id="UP000609121"/>
    </source>
</evidence>
<accession>A0A8J6Z9X2</accession>
<keyword evidence="1" id="KW-0472">Membrane</keyword>
<dbReference type="AlphaFoldDB" id="A0A8J6Z9X2"/>
<sequence length="49" mass="5254">MRRSRPPVLGHRAAPPRPTCAGAFWLASVLSLPAGLALVLAELGLRLFF</sequence>
<keyword evidence="1" id="KW-1133">Transmembrane helix</keyword>
<protein>
    <submittedName>
        <fullName evidence="2">Uncharacterized protein</fullName>
    </submittedName>
</protein>